<evidence type="ECO:0000313" key="6">
    <source>
        <dbReference type="EMBL" id="RFA96024.1"/>
    </source>
</evidence>
<evidence type="ECO:0000313" key="9">
    <source>
        <dbReference type="Proteomes" id="UP000257123"/>
    </source>
</evidence>
<dbReference type="NCBIfam" id="NF041123">
    <property type="entry name" value="phpantohe_syn_Arch"/>
    <property type="match status" value="1"/>
</dbReference>
<sequence length="255" mass="28416">MIPPNHPRYRSLLERERLVEGFREGYVVPQGLIAQGRGECFDYLLGEETQQFALEAITAAAAALLLAKHPVISVNGNVAALTPREVVELSEAVPALIEVNLFYRSREREEKIAEVLKRHGAKSVLGVGDDASCTIPELFSERRRVSCEGIYKADVVLVPLEDGDRTQALRRLGKTVIAIDLNPLSRTAQAASITIVDNITRAMPRLIDAVRRMKNASREELENVLKNYDNKRVLASALLHISKRIEELAKNIRES</sequence>
<dbReference type="Gene3D" id="3.40.50.12640">
    <property type="entry name" value="Phosphopantoate/pantothenate synthetase"/>
    <property type="match status" value="1"/>
</dbReference>
<evidence type="ECO:0000256" key="4">
    <source>
        <dbReference type="ARBA" id="ARBA00022993"/>
    </source>
</evidence>
<dbReference type="Pfam" id="PF02006">
    <property type="entry name" value="PPS_PS"/>
    <property type="match status" value="1"/>
</dbReference>
<dbReference type="InterPro" id="IPR002855">
    <property type="entry name" value="PPS/PS"/>
</dbReference>
<feature type="binding site" evidence="5">
    <location>
        <begin position="180"/>
        <end position="182"/>
    </location>
    <ligand>
        <name>ATP</name>
        <dbReference type="ChEBI" id="CHEBI:30616"/>
    </ligand>
</feature>
<evidence type="ECO:0000313" key="7">
    <source>
        <dbReference type="EMBL" id="RFA98453.1"/>
    </source>
</evidence>
<comment type="subunit">
    <text evidence="5">Homodimer.</text>
</comment>
<dbReference type="OrthoDB" id="10078at2157"/>
<dbReference type="PIRSF" id="PIRSF004853">
    <property type="entry name" value="UCP004853"/>
    <property type="match status" value="1"/>
</dbReference>
<comment type="function">
    <text evidence="5">Catalyzes the condensation of (R)-4-phosphopantoate and beta-alanine to 4'-phosphopantothenate in the CoA biosynthesis pathway.</text>
</comment>
<dbReference type="UniPathway" id="UPA00241"/>
<dbReference type="HAMAP" id="MF_02224">
    <property type="entry name" value="PPS"/>
    <property type="match status" value="1"/>
</dbReference>
<comment type="pathway">
    <text evidence="5">Cofactor biosynthesis; coenzyme A biosynthesis.</text>
</comment>
<dbReference type="EMBL" id="NMUF01000016">
    <property type="protein sequence ID" value="RFA98453.1"/>
    <property type="molecule type" value="Genomic_DNA"/>
</dbReference>
<comment type="caution">
    <text evidence="6">The sequence shown here is derived from an EMBL/GenBank/DDBJ whole genome shotgun (WGS) entry which is preliminary data.</text>
</comment>
<organism evidence="6 9">
    <name type="scientific">Pyrobaculum aerophilum</name>
    <dbReference type="NCBI Taxonomy" id="13773"/>
    <lineage>
        <taxon>Archaea</taxon>
        <taxon>Thermoproteota</taxon>
        <taxon>Thermoprotei</taxon>
        <taxon>Thermoproteales</taxon>
        <taxon>Thermoproteaceae</taxon>
        <taxon>Pyrobaculum</taxon>
    </lineage>
</organism>
<dbReference type="Proteomes" id="UP000256877">
    <property type="component" value="Unassembled WGS sequence"/>
</dbReference>
<dbReference type="GO" id="GO:0015937">
    <property type="term" value="P:coenzyme A biosynthetic process"/>
    <property type="evidence" value="ECO:0007669"/>
    <property type="project" value="UniProtKB-UniRule"/>
</dbReference>
<proteinExistence type="inferred from homology"/>
<feature type="binding site" evidence="5">
    <location>
        <begin position="186"/>
        <end position="187"/>
    </location>
    <ligand>
        <name>ATP</name>
        <dbReference type="ChEBI" id="CHEBI:30616"/>
    </ligand>
</feature>
<evidence type="ECO:0000256" key="5">
    <source>
        <dbReference type="HAMAP-Rule" id="MF_02224"/>
    </source>
</evidence>
<dbReference type="InterPro" id="IPR038138">
    <property type="entry name" value="PPS/PS_sf"/>
</dbReference>
<dbReference type="GO" id="GO:0016881">
    <property type="term" value="F:acid-amino acid ligase activity"/>
    <property type="evidence" value="ECO:0007669"/>
    <property type="project" value="UniProtKB-UniRule"/>
</dbReference>
<evidence type="ECO:0000256" key="2">
    <source>
        <dbReference type="ARBA" id="ARBA00022741"/>
    </source>
</evidence>
<keyword evidence="4 5" id="KW-0173">Coenzyme A biosynthesis</keyword>
<dbReference type="PANTHER" id="PTHR40695">
    <property type="entry name" value="4-PHOSPHOPANTOATE--BETA-ALANINE LIGASE"/>
    <property type="match status" value="1"/>
</dbReference>
<evidence type="ECO:0000256" key="3">
    <source>
        <dbReference type="ARBA" id="ARBA00022840"/>
    </source>
</evidence>
<feature type="binding site" evidence="5">
    <location>
        <begin position="198"/>
        <end position="199"/>
    </location>
    <ligand>
        <name>ATP</name>
        <dbReference type="ChEBI" id="CHEBI:30616"/>
    </ligand>
</feature>
<dbReference type="NCBIfam" id="NF010324">
    <property type="entry name" value="PRK13761.1"/>
    <property type="match status" value="1"/>
</dbReference>
<dbReference type="EC" id="6.3.2.36" evidence="5"/>
<dbReference type="AlphaFoldDB" id="A0A371QZ38"/>
<evidence type="ECO:0000256" key="1">
    <source>
        <dbReference type="ARBA" id="ARBA00022598"/>
    </source>
</evidence>
<dbReference type="EMBL" id="NMUE01000016">
    <property type="protein sequence ID" value="RFA96024.1"/>
    <property type="molecule type" value="Genomic_DNA"/>
</dbReference>
<comment type="catalytic activity">
    <reaction evidence="5">
        <text>(R)-4-phosphopantoate + beta-alanine + ATP = (R)-4'-phosphopantothenate + AMP + diphosphate + H(+)</text>
        <dbReference type="Rhea" id="RHEA:27930"/>
        <dbReference type="ChEBI" id="CHEBI:10986"/>
        <dbReference type="ChEBI" id="CHEBI:15378"/>
        <dbReference type="ChEBI" id="CHEBI:30616"/>
        <dbReference type="ChEBI" id="CHEBI:33019"/>
        <dbReference type="ChEBI" id="CHEBI:57966"/>
        <dbReference type="ChEBI" id="CHEBI:61294"/>
        <dbReference type="ChEBI" id="CHEBI:456215"/>
        <dbReference type="EC" id="6.3.2.36"/>
    </reaction>
</comment>
<keyword evidence="3 5" id="KW-0067">ATP-binding</keyword>
<protein>
    <recommendedName>
        <fullName evidence="5">4-phosphopantoate--beta-alanine ligase</fullName>
        <ecNumber evidence="5">6.3.2.36</ecNumber>
    </recommendedName>
    <alternativeName>
        <fullName evidence="5">Phosphopantothenate synthetase</fullName>
        <shortName evidence="5">PPS</shortName>
    </alternativeName>
</protein>
<dbReference type="RefSeq" id="WP_116421108.1">
    <property type="nucleotide sequence ID" value="NZ_NMUE01000016.1"/>
</dbReference>
<reference evidence="8 9" key="1">
    <citation type="submission" date="2017-07" db="EMBL/GenBank/DDBJ databases">
        <title>Draft genome sequence of aerobic hyperthermophilic archaea, Pyrobaculum aerophilum YKB31 and YKB32.</title>
        <authorList>
            <person name="Mochizuki T."/>
            <person name="Berliner A.J."/>
            <person name="Yoshida-Takashima Y."/>
            <person name="Takaki Y."/>
            <person name="Nunoura T."/>
            <person name="Takai K."/>
        </authorList>
    </citation>
    <scope>NUCLEOTIDE SEQUENCE [LARGE SCALE GENOMIC DNA]</scope>
    <source>
        <strain evidence="6 9">YKB31</strain>
        <strain evidence="7 8">YKB32</strain>
    </source>
</reference>
<dbReference type="PANTHER" id="PTHR40695:SF1">
    <property type="entry name" value="4-PHOSPHOPANTOATE--BETA-ALANINE LIGASE"/>
    <property type="match status" value="1"/>
</dbReference>
<feature type="binding site" evidence="5">
    <location>
        <position position="37"/>
    </location>
    <ligand>
        <name>ATP</name>
        <dbReference type="ChEBI" id="CHEBI:30616"/>
    </ligand>
</feature>
<feature type="binding site" evidence="5">
    <location>
        <position position="15"/>
    </location>
    <ligand>
        <name>ATP</name>
        <dbReference type="ChEBI" id="CHEBI:30616"/>
    </ligand>
</feature>
<dbReference type="GO" id="GO:0005524">
    <property type="term" value="F:ATP binding"/>
    <property type="evidence" value="ECO:0007669"/>
    <property type="project" value="UniProtKB-KW"/>
</dbReference>
<keyword evidence="1 5" id="KW-0436">Ligase</keyword>
<gene>
    <name evidence="6" type="ORF">CGL51_06300</name>
    <name evidence="7" type="ORF">CGL52_06980</name>
</gene>
<name>A0A371QZ38_9CREN</name>
<accession>A0A371QZ38</accession>
<evidence type="ECO:0000313" key="8">
    <source>
        <dbReference type="Proteomes" id="UP000256877"/>
    </source>
</evidence>
<comment type="similarity">
    <text evidence="5">Belongs to the archaeal phosphopantothenate synthetase family.</text>
</comment>
<keyword evidence="2 5" id="KW-0547">Nucleotide-binding</keyword>
<dbReference type="Proteomes" id="UP000257123">
    <property type="component" value="Unassembled WGS sequence"/>
</dbReference>